<comment type="function">
    <text evidence="5">Transcriptional regulator of the ttuABCDE tartrate utilization operon.</text>
</comment>
<dbReference type="SUPFAM" id="SSF53850">
    <property type="entry name" value="Periplasmic binding protein-like II"/>
    <property type="match status" value="1"/>
</dbReference>
<dbReference type="SUPFAM" id="SSF46785">
    <property type="entry name" value="Winged helix' DNA-binding domain"/>
    <property type="match status" value="1"/>
</dbReference>
<organism evidence="9 10">
    <name type="scientific">Agrobacterium tumefaciens str. Kerr 14</name>
    <dbReference type="NCBI Taxonomy" id="1183424"/>
    <lineage>
        <taxon>Bacteria</taxon>
        <taxon>Pseudomonadati</taxon>
        <taxon>Pseudomonadota</taxon>
        <taxon>Alphaproteobacteria</taxon>
        <taxon>Hyphomicrobiales</taxon>
        <taxon>Rhizobiaceae</taxon>
        <taxon>Rhizobium/Agrobacterium group</taxon>
        <taxon>Agrobacterium</taxon>
        <taxon>Agrobacterium tumefaciens complex</taxon>
    </lineage>
</organism>
<dbReference type="InterPro" id="IPR036388">
    <property type="entry name" value="WH-like_DNA-bd_sf"/>
</dbReference>
<dbReference type="GO" id="GO:0000976">
    <property type="term" value="F:transcription cis-regulatory region binding"/>
    <property type="evidence" value="ECO:0007669"/>
    <property type="project" value="TreeGrafter"/>
</dbReference>
<dbReference type="InterPro" id="IPR036390">
    <property type="entry name" value="WH_DNA-bd_sf"/>
</dbReference>
<evidence type="ECO:0000313" key="10">
    <source>
        <dbReference type="Proteomes" id="UP000191897"/>
    </source>
</evidence>
<keyword evidence="2" id="KW-0805">Transcription regulation</keyword>
<evidence type="ECO:0000256" key="2">
    <source>
        <dbReference type="ARBA" id="ARBA00023015"/>
    </source>
</evidence>
<feature type="domain" description="HTH lysR-type" evidence="8">
    <location>
        <begin position="3"/>
        <end position="60"/>
    </location>
</feature>
<dbReference type="PANTHER" id="PTHR30126:SF39">
    <property type="entry name" value="HTH-TYPE TRANSCRIPTIONAL REGULATOR CYSL"/>
    <property type="match status" value="1"/>
</dbReference>
<reference evidence="9 10" key="1">
    <citation type="submission" date="2016-01" db="EMBL/GenBank/DDBJ databases">
        <authorList>
            <person name="Oliw E.H."/>
        </authorList>
    </citation>
    <scope>NUCLEOTIDE SEQUENCE [LARGE SCALE GENOMIC DNA]</scope>
    <source>
        <strain evidence="9 10">Kerr 14</strain>
    </source>
</reference>
<name>A0A1S7PZP5_AGRTU</name>
<dbReference type="PANTHER" id="PTHR30126">
    <property type="entry name" value="HTH-TYPE TRANSCRIPTIONAL REGULATOR"/>
    <property type="match status" value="1"/>
</dbReference>
<dbReference type="Proteomes" id="UP000191897">
    <property type="component" value="Unassembled WGS sequence"/>
</dbReference>
<evidence type="ECO:0000256" key="1">
    <source>
        <dbReference type="ARBA" id="ARBA00009437"/>
    </source>
</evidence>
<gene>
    <name evidence="9" type="ORF">AGR4C_Cc50204</name>
</gene>
<dbReference type="FunFam" id="1.10.10.10:FF:000001">
    <property type="entry name" value="LysR family transcriptional regulator"/>
    <property type="match status" value="1"/>
</dbReference>
<dbReference type="Gene3D" id="3.40.190.290">
    <property type="match status" value="1"/>
</dbReference>
<dbReference type="InterPro" id="IPR000847">
    <property type="entry name" value="LysR_HTH_N"/>
</dbReference>
<evidence type="ECO:0000259" key="8">
    <source>
        <dbReference type="PROSITE" id="PS50931"/>
    </source>
</evidence>
<dbReference type="Pfam" id="PF00126">
    <property type="entry name" value="HTH_1"/>
    <property type="match status" value="1"/>
</dbReference>
<comment type="similarity">
    <text evidence="1">Belongs to the LysR transcriptional regulatory family.</text>
</comment>
<evidence type="ECO:0000256" key="7">
    <source>
        <dbReference type="ARBA" id="ARBA00083243"/>
    </source>
</evidence>
<proteinExistence type="inferred from homology"/>
<protein>
    <recommendedName>
        <fullName evidence="6">HTH-type transcriptional regulator TtuA</fullName>
    </recommendedName>
    <alternativeName>
        <fullName evidence="7">Tartrate utilization transcriptional regulator</fullName>
    </alternativeName>
</protein>
<dbReference type="GO" id="GO:0003700">
    <property type="term" value="F:DNA-binding transcription factor activity"/>
    <property type="evidence" value="ECO:0007669"/>
    <property type="project" value="InterPro"/>
</dbReference>
<dbReference type="AlphaFoldDB" id="A0A1S7PZP5"/>
<keyword evidence="4" id="KW-0804">Transcription</keyword>
<dbReference type="Gene3D" id="1.10.10.10">
    <property type="entry name" value="Winged helix-like DNA-binding domain superfamily/Winged helix DNA-binding domain"/>
    <property type="match status" value="1"/>
</dbReference>
<evidence type="ECO:0000256" key="3">
    <source>
        <dbReference type="ARBA" id="ARBA00023125"/>
    </source>
</evidence>
<evidence type="ECO:0000256" key="5">
    <source>
        <dbReference type="ARBA" id="ARBA00054626"/>
    </source>
</evidence>
<sequence>MIMTFEQLRIFIAVAEREHLTRAAEAIGLTASAVSSAIKNLEAFYNVELFHRVGRNIELTESGRVFLGEAKATLARVRNAELILSEMGGLTRGEITVCASQTIASYWLPPILMQFKKLYPGVTVRLDIGNTKTVTQAVLDGLAEVGFIEGRIDEPALMVQPVVSDKLLVVTGSAHPFADGRYLTALDMLYGTSWVLREQGSGTRSAFEAAVRQMGVDPAELSVMLELPSNEAVVMAARSGGAATAVSASVASLFLRQGLLVRAGIDLPARNFALLRHKERHTSRAAMELERLSRAASEDYKAGLAGL</sequence>
<evidence type="ECO:0000256" key="4">
    <source>
        <dbReference type="ARBA" id="ARBA00023163"/>
    </source>
</evidence>
<keyword evidence="3" id="KW-0238">DNA-binding</keyword>
<evidence type="ECO:0000313" key="9">
    <source>
        <dbReference type="EMBL" id="CUX28591.1"/>
    </source>
</evidence>
<evidence type="ECO:0000256" key="6">
    <source>
        <dbReference type="ARBA" id="ARBA00067332"/>
    </source>
</evidence>
<dbReference type="EMBL" id="FBWC01000014">
    <property type="protein sequence ID" value="CUX28591.1"/>
    <property type="molecule type" value="Genomic_DNA"/>
</dbReference>
<dbReference type="InterPro" id="IPR005119">
    <property type="entry name" value="LysR_subst-bd"/>
</dbReference>
<dbReference type="PROSITE" id="PS50931">
    <property type="entry name" value="HTH_LYSR"/>
    <property type="match status" value="1"/>
</dbReference>
<accession>A0A1S7PZP5</accession>
<dbReference type="Pfam" id="PF03466">
    <property type="entry name" value="LysR_substrate"/>
    <property type="match status" value="1"/>
</dbReference>